<dbReference type="PROSITE" id="PS51177">
    <property type="entry name" value="LUMAZINE_BIND"/>
    <property type="match status" value="2"/>
</dbReference>
<dbReference type="NCBIfam" id="NF006767">
    <property type="entry name" value="PRK09289.1"/>
    <property type="match status" value="1"/>
</dbReference>
<feature type="domain" description="Lumazine-binding" evidence="12">
    <location>
        <begin position="98"/>
        <end position="194"/>
    </location>
</feature>
<proteinExistence type="predicted"/>
<comment type="pathway">
    <text evidence="3">Cofactor biosynthesis; riboflavin biosynthesis; riboflavin from 2-hydroxy-3-oxobutyl phosphate and 5-amino-6-(D-ribitylamino)uracil: step 2/2.</text>
</comment>
<evidence type="ECO:0000313" key="14">
    <source>
        <dbReference type="Proteomes" id="UP000002943"/>
    </source>
</evidence>
<evidence type="ECO:0000256" key="2">
    <source>
        <dbReference type="ARBA" id="ARBA00002803"/>
    </source>
</evidence>
<dbReference type="GO" id="GO:0009231">
    <property type="term" value="P:riboflavin biosynthetic process"/>
    <property type="evidence" value="ECO:0007669"/>
    <property type="project" value="UniProtKB-KW"/>
</dbReference>
<protein>
    <recommendedName>
        <fullName evidence="6 10">Riboflavin synthase</fullName>
        <ecNumber evidence="5 10">2.5.1.9</ecNumber>
    </recommendedName>
</protein>
<dbReference type="PANTHER" id="PTHR21098">
    <property type="entry name" value="RIBOFLAVIN SYNTHASE ALPHA CHAIN"/>
    <property type="match status" value="1"/>
</dbReference>
<dbReference type="NCBIfam" id="TIGR00187">
    <property type="entry name" value="ribE"/>
    <property type="match status" value="1"/>
</dbReference>
<gene>
    <name evidence="13" type="ORF">VIBC2010_14329</name>
</gene>
<keyword evidence="8 13" id="KW-0808">Transferase</keyword>
<dbReference type="OrthoDB" id="9788537at2"/>
<organism evidence="13 14">
    <name type="scientific">Vibrio caribbeanicus ATCC BAA-2122</name>
    <dbReference type="NCBI Taxonomy" id="796620"/>
    <lineage>
        <taxon>Bacteria</taxon>
        <taxon>Pseudomonadati</taxon>
        <taxon>Pseudomonadota</taxon>
        <taxon>Gammaproteobacteria</taxon>
        <taxon>Vibrionales</taxon>
        <taxon>Vibrionaceae</taxon>
        <taxon>Vibrio</taxon>
    </lineage>
</organism>
<evidence type="ECO:0000256" key="11">
    <source>
        <dbReference type="PROSITE-ProRule" id="PRU00524"/>
    </source>
</evidence>
<keyword evidence="9" id="KW-0677">Repeat</keyword>
<dbReference type="STRING" id="796620.VIBC2010_14329"/>
<dbReference type="SUPFAM" id="SSF63380">
    <property type="entry name" value="Riboflavin synthase domain-like"/>
    <property type="match status" value="2"/>
</dbReference>
<dbReference type="EC" id="2.5.1.9" evidence="5 10"/>
<comment type="subunit">
    <text evidence="4">Homotrimer.</text>
</comment>
<evidence type="ECO:0000256" key="6">
    <source>
        <dbReference type="ARBA" id="ARBA00013950"/>
    </source>
</evidence>
<comment type="catalytic activity">
    <reaction evidence="1">
        <text>2 6,7-dimethyl-8-(1-D-ribityl)lumazine + H(+) = 5-amino-6-(D-ribitylamino)uracil + riboflavin</text>
        <dbReference type="Rhea" id="RHEA:20772"/>
        <dbReference type="ChEBI" id="CHEBI:15378"/>
        <dbReference type="ChEBI" id="CHEBI:15934"/>
        <dbReference type="ChEBI" id="CHEBI:57986"/>
        <dbReference type="ChEBI" id="CHEBI:58201"/>
        <dbReference type="EC" id="2.5.1.9"/>
    </reaction>
</comment>
<feature type="repeat" description="Lumazine-binding" evidence="11">
    <location>
        <begin position="98"/>
        <end position="194"/>
    </location>
</feature>
<dbReference type="PIRSF" id="PIRSF000498">
    <property type="entry name" value="Riboflavin_syn_A"/>
    <property type="match status" value="1"/>
</dbReference>
<comment type="caution">
    <text evidence="13">The sequence shown here is derived from an EMBL/GenBank/DDBJ whole genome shotgun (WGS) entry which is preliminary data.</text>
</comment>
<evidence type="ECO:0000256" key="4">
    <source>
        <dbReference type="ARBA" id="ARBA00011233"/>
    </source>
</evidence>
<feature type="domain" description="Lumazine-binding" evidence="12">
    <location>
        <begin position="1"/>
        <end position="97"/>
    </location>
</feature>
<evidence type="ECO:0000256" key="8">
    <source>
        <dbReference type="ARBA" id="ARBA00022679"/>
    </source>
</evidence>
<dbReference type="Gene3D" id="2.40.30.20">
    <property type="match status" value="2"/>
</dbReference>
<dbReference type="InterPro" id="IPR026017">
    <property type="entry name" value="Lumazine-bd_dom"/>
</dbReference>
<dbReference type="Proteomes" id="UP000002943">
    <property type="component" value="Unassembled WGS sequence"/>
</dbReference>
<dbReference type="InterPro" id="IPR001783">
    <property type="entry name" value="Lumazine-bd"/>
</dbReference>
<reference evidence="13 14" key="1">
    <citation type="journal article" date="2012" name="Int. J. Syst. Evol. Microbiol.">
        <title>Vibrio caribbeanicus sp. nov., isolated from the marine sponge Scleritoderma cyanea.</title>
        <authorList>
            <person name="Hoffmann M."/>
            <person name="Monday S.R."/>
            <person name="Allard M.W."/>
            <person name="Strain E.A."/>
            <person name="Whittaker P."/>
            <person name="Naum M."/>
            <person name="McCarthy P.J."/>
            <person name="Lopez J.V."/>
            <person name="Fischer M."/>
            <person name="Brown E.W."/>
        </authorList>
    </citation>
    <scope>NUCLEOTIDE SEQUENCE [LARGE SCALE GENOMIC DNA]</scope>
    <source>
        <strain evidence="13 14">ATCC BAA-2122</strain>
    </source>
</reference>
<dbReference type="GO" id="GO:0004746">
    <property type="term" value="F:riboflavin synthase activity"/>
    <property type="evidence" value="ECO:0007669"/>
    <property type="project" value="UniProtKB-UniRule"/>
</dbReference>
<dbReference type="InterPro" id="IPR017938">
    <property type="entry name" value="Riboflavin_synthase-like_b-brl"/>
</dbReference>
<name>E3BLI5_9VIBR</name>
<comment type="function">
    <text evidence="2">Catalyzes the dismutation of two molecules of 6,7-dimethyl-8-ribityllumazine, resulting in the formation of riboflavin and 5-amino-6-(D-ribitylamino)uracil.</text>
</comment>
<keyword evidence="7" id="KW-0686">Riboflavin biosynthesis</keyword>
<evidence type="ECO:0000259" key="12">
    <source>
        <dbReference type="PROSITE" id="PS51177"/>
    </source>
</evidence>
<dbReference type="EMBL" id="AEIU01000081">
    <property type="protein sequence ID" value="EFP96067.1"/>
    <property type="molecule type" value="Genomic_DNA"/>
</dbReference>
<accession>E3BLI5</accession>
<dbReference type="FunFam" id="2.40.30.20:FF:000004">
    <property type="entry name" value="Riboflavin synthase, alpha subunit"/>
    <property type="match status" value="1"/>
</dbReference>
<feature type="repeat" description="Lumazine-binding" evidence="11">
    <location>
        <begin position="1"/>
        <end position="97"/>
    </location>
</feature>
<evidence type="ECO:0000313" key="13">
    <source>
        <dbReference type="EMBL" id="EFP96067.1"/>
    </source>
</evidence>
<dbReference type="PANTHER" id="PTHR21098:SF12">
    <property type="entry name" value="RIBOFLAVIN SYNTHASE"/>
    <property type="match status" value="1"/>
</dbReference>
<sequence length="216" mass="23449">MFTGIIEAVGTLTELTPKGEDVSVTIDVGKLDMSDVKLGDSIAANGVCLTVVNFTQSSYSADLSLETLRKTGFNQYQIGRKLNLEKAMLPTTRFGGHIVSGHVDAVGEITERISVGRAWEFWVSVPADLTRYIAEKGSITVDGVSLTVNALRKDAFKLTIVPHTSKETTIASFEVGQAVNLEVDILARYMERLLTGRQSEPSSGLTMEFLQQNGFA</sequence>
<evidence type="ECO:0000256" key="10">
    <source>
        <dbReference type="NCBIfam" id="TIGR00187"/>
    </source>
</evidence>
<dbReference type="InterPro" id="IPR023366">
    <property type="entry name" value="ATP_synth_asu-like_sf"/>
</dbReference>
<dbReference type="AlphaFoldDB" id="E3BLI5"/>
<evidence type="ECO:0000256" key="9">
    <source>
        <dbReference type="ARBA" id="ARBA00022737"/>
    </source>
</evidence>
<dbReference type="NCBIfam" id="NF009566">
    <property type="entry name" value="PRK13020.1"/>
    <property type="match status" value="1"/>
</dbReference>
<keyword evidence="14" id="KW-1185">Reference proteome</keyword>
<dbReference type="eggNOG" id="COG0307">
    <property type="taxonomic scope" value="Bacteria"/>
</dbReference>
<evidence type="ECO:0000256" key="1">
    <source>
        <dbReference type="ARBA" id="ARBA00000968"/>
    </source>
</evidence>
<dbReference type="RefSeq" id="WP_009601929.1">
    <property type="nucleotide sequence ID" value="NZ_AEIU01000081.1"/>
</dbReference>
<dbReference type="Pfam" id="PF00677">
    <property type="entry name" value="Lum_binding"/>
    <property type="match status" value="2"/>
</dbReference>
<evidence type="ECO:0000256" key="7">
    <source>
        <dbReference type="ARBA" id="ARBA00022619"/>
    </source>
</evidence>
<evidence type="ECO:0000256" key="3">
    <source>
        <dbReference type="ARBA" id="ARBA00004887"/>
    </source>
</evidence>
<dbReference type="FunFam" id="2.40.30.20:FF:000003">
    <property type="entry name" value="Riboflavin synthase, alpha subunit"/>
    <property type="match status" value="1"/>
</dbReference>
<dbReference type="CDD" id="cd00402">
    <property type="entry name" value="Riboflavin_synthase_like"/>
    <property type="match status" value="1"/>
</dbReference>
<evidence type="ECO:0000256" key="5">
    <source>
        <dbReference type="ARBA" id="ARBA00012827"/>
    </source>
</evidence>